<dbReference type="InterPro" id="IPR002559">
    <property type="entry name" value="Transposase_11"/>
</dbReference>
<dbReference type="Pfam" id="PF01609">
    <property type="entry name" value="DDE_Tnp_1"/>
    <property type="match status" value="1"/>
</dbReference>
<evidence type="ECO:0000313" key="3">
    <source>
        <dbReference type="Proteomes" id="UP000198304"/>
    </source>
</evidence>
<dbReference type="InterPro" id="IPR047654">
    <property type="entry name" value="IS1634_transpos"/>
</dbReference>
<dbReference type="PANTHER" id="PTHR34614:SF2">
    <property type="entry name" value="TRANSPOSASE IS4-LIKE DOMAIN-CONTAINING PROTEIN"/>
    <property type="match status" value="1"/>
</dbReference>
<feature type="non-terminal residue" evidence="2">
    <location>
        <position position="318"/>
    </location>
</feature>
<dbReference type="Proteomes" id="UP000198304">
    <property type="component" value="Unassembled WGS sequence"/>
</dbReference>
<keyword evidence="3" id="KW-1185">Reference proteome</keyword>
<gene>
    <name evidence="2" type="ORF">SAMN05446037_10341</name>
</gene>
<sequence length="318" mass="37072">MFLKKDKRPNGRVYLSIVEGFREPGTGKTKQRKVKSLGYLDDLESEYDDPIAYFTELAKEMTRDAREKELPINFTFSPNETIDSSSVLRKNLGFSVLSHFYHNLELDKFFINRQRSLNIGYSLNNIYQMLVYSRVLIPCSKKASFETMDNYFLDFKFSMNHIYKALDYFNSLKDDLLLHIHEMVRMNYGRDTSTVYYDVTNYYFEIKEPDEFRKKGVSKEHRTNPIIQMGLLMDNSGLPITYKLFEGNTNDCTTLMPVLDDLKNDYNFGRVIVVADKGMNTGENIAYNILHKNGYIYSQTVRGASADLKEYVLSDEGY</sequence>
<organism evidence="2 3">
    <name type="scientific">Anaerovirgula multivorans</name>
    <dbReference type="NCBI Taxonomy" id="312168"/>
    <lineage>
        <taxon>Bacteria</taxon>
        <taxon>Bacillati</taxon>
        <taxon>Bacillota</taxon>
        <taxon>Clostridia</taxon>
        <taxon>Peptostreptococcales</taxon>
        <taxon>Natronincolaceae</taxon>
        <taxon>Anaerovirgula</taxon>
    </lineage>
</organism>
<feature type="domain" description="Transposase IS4-like" evidence="1">
    <location>
        <begin position="208"/>
        <end position="293"/>
    </location>
</feature>
<evidence type="ECO:0000259" key="1">
    <source>
        <dbReference type="Pfam" id="PF01609"/>
    </source>
</evidence>
<dbReference type="GO" id="GO:0004803">
    <property type="term" value="F:transposase activity"/>
    <property type="evidence" value="ECO:0007669"/>
    <property type="project" value="InterPro"/>
</dbReference>
<dbReference type="NCBIfam" id="NF033559">
    <property type="entry name" value="transpos_IS1634"/>
    <property type="match status" value="1"/>
</dbReference>
<protein>
    <submittedName>
        <fullName evidence="2">Transposase DDE domain-containing protein</fullName>
    </submittedName>
</protein>
<dbReference type="PANTHER" id="PTHR34614">
    <property type="match status" value="1"/>
</dbReference>
<dbReference type="EMBL" id="FZOJ01000034">
    <property type="protein sequence ID" value="SNT02163.1"/>
    <property type="molecule type" value="Genomic_DNA"/>
</dbReference>
<dbReference type="AlphaFoldDB" id="A0A239JA83"/>
<dbReference type="GO" id="GO:0006313">
    <property type="term" value="P:DNA transposition"/>
    <property type="evidence" value="ECO:0007669"/>
    <property type="project" value="InterPro"/>
</dbReference>
<proteinExistence type="predicted"/>
<accession>A0A239JA83</accession>
<evidence type="ECO:0000313" key="2">
    <source>
        <dbReference type="EMBL" id="SNT02163.1"/>
    </source>
</evidence>
<dbReference type="RefSeq" id="WP_207652621.1">
    <property type="nucleotide sequence ID" value="NZ_FZOJ01000034.1"/>
</dbReference>
<name>A0A239JA83_9FIRM</name>
<dbReference type="GO" id="GO:0003677">
    <property type="term" value="F:DNA binding"/>
    <property type="evidence" value="ECO:0007669"/>
    <property type="project" value="InterPro"/>
</dbReference>
<reference evidence="2 3" key="1">
    <citation type="submission" date="2017-06" db="EMBL/GenBank/DDBJ databases">
        <authorList>
            <person name="Kim H.J."/>
            <person name="Triplett B.A."/>
        </authorList>
    </citation>
    <scope>NUCLEOTIDE SEQUENCE [LARGE SCALE GENOMIC DNA]</scope>
    <source>
        <strain evidence="2 3">SCA</strain>
    </source>
</reference>